<name>A0A498QJE6_9MYCO</name>
<accession>A0A498QJE6</accession>
<proteinExistence type="inferred from homology"/>
<dbReference type="InterPro" id="IPR036396">
    <property type="entry name" value="Cyt_P450_sf"/>
</dbReference>
<protein>
    <submittedName>
        <fullName evidence="9">Linalool 8-monooxygenase</fullName>
        <ecNumber evidence="9">1.14.13.151</ecNumber>
    </submittedName>
</protein>
<evidence type="ECO:0000256" key="5">
    <source>
        <dbReference type="ARBA" id="ARBA00023004"/>
    </source>
</evidence>
<evidence type="ECO:0000256" key="2">
    <source>
        <dbReference type="ARBA" id="ARBA00022617"/>
    </source>
</evidence>
<feature type="region of interest" description="Disordered" evidence="8">
    <location>
        <begin position="256"/>
        <end position="275"/>
    </location>
</feature>
<dbReference type="GO" id="GO:0016705">
    <property type="term" value="F:oxidoreductase activity, acting on paired donors, with incorporation or reduction of molecular oxygen"/>
    <property type="evidence" value="ECO:0007669"/>
    <property type="project" value="InterPro"/>
</dbReference>
<organism evidence="9 10">
    <name type="scientific">Mycobacterium innocens</name>
    <dbReference type="NCBI Taxonomy" id="2341083"/>
    <lineage>
        <taxon>Bacteria</taxon>
        <taxon>Bacillati</taxon>
        <taxon>Actinomycetota</taxon>
        <taxon>Actinomycetes</taxon>
        <taxon>Mycobacteriales</taxon>
        <taxon>Mycobacteriaceae</taxon>
        <taxon>Mycobacterium</taxon>
    </lineage>
</organism>
<keyword evidence="10" id="KW-1185">Reference proteome</keyword>
<dbReference type="PANTHER" id="PTHR46696:SF1">
    <property type="entry name" value="CYTOCHROME P450 YJIB-RELATED"/>
    <property type="match status" value="1"/>
</dbReference>
<dbReference type="EC" id="1.14.13.151" evidence="9"/>
<evidence type="ECO:0000256" key="3">
    <source>
        <dbReference type="ARBA" id="ARBA00022723"/>
    </source>
</evidence>
<dbReference type="GO" id="GO:0004497">
    <property type="term" value="F:monooxygenase activity"/>
    <property type="evidence" value="ECO:0007669"/>
    <property type="project" value="UniProtKB-KW"/>
</dbReference>
<dbReference type="PROSITE" id="PS00086">
    <property type="entry name" value="CYTOCHROME_P450"/>
    <property type="match status" value="1"/>
</dbReference>
<dbReference type="EMBL" id="UPHQ01000300">
    <property type="protein sequence ID" value="VBA45612.1"/>
    <property type="molecule type" value="Genomic_DNA"/>
</dbReference>
<dbReference type="Gene3D" id="1.10.630.10">
    <property type="entry name" value="Cytochrome P450"/>
    <property type="match status" value="1"/>
</dbReference>
<dbReference type="Pfam" id="PF00067">
    <property type="entry name" value="p450"/>
    <property type="match status" value="1"/>
</dbReference>
<dbReference type="InterPro" id="IPR001128">
    <property type="entry name" value="Cyt_P450"/>
</dbReference>
<keyword evidence="6 7" id="KW-0503">Monooxygenase</keyword>
<dbReference type="GO" id="GO:0005506">
    <property type="term" value="F:iron ion binding"/>
    <property type="evidence" value="ECO:0007669"/>
    <property type="project" value="InterPro"/>
</dbReference>
<dbReference type="AlphaFoldDB" id="A0A498QJE6"/>
<dbReference type="PANTHER" id="PTHR46696">
    <property type="entry name" value="P450, PUTATIVE (EUROFUNG)-RELATED"/>
    <property type="match status" value="1"/>
</dbReference>
<dbReference type="PRINTS" id="PR00359">
    <property type="entry name" value="BP450"/>
</dbReference>
<evidence type="ECO:0000313" key="9">
    <source>
        <dbReference type="EMBL" id="VBA45612.1"/>
    </source>
</evidence>
<dbReference type="Proteomes" id="UP000267289">
    <property type="component" value="Unassembled WGS sequence"/>
</dbReference>
<feature type="region of interest" description="Disordered" evidence="8">
    <location>
        <begin position="205"/>
        <end position="242"/>
    </location>
</feature>
<dbReference type="InterPro" id="IPR002397">
    <property type="entry name" value="Cyt_P450_B"/>
</dbReference>
<evidence type="ECO:0000256" key="4">
    <source>
        <dbReference type="ARBA" id="ARBA00023002"/>
    </source>
</evidence>
<keyword evidence="3 7" id="KW-0479">Metal-binding</keyword>
<comment type="similarity">
    <text evidence="1 7">Belongs to the cytochrome P450 family.</text>
</comment>
<dbReference type="GO" id="GO:0020037">
    <property type="term" value="F:heme binding"/>
    <property type="evidence" value="ECO:0007669"/>
    <property type="project" value="InterPro"/>
</dbReference>
<keyword evidence="5 7" id="KW-0408">Iron</keyword>
<evidence type="ECO:0000256" key="7">
    <source>
        <dbReference type="RuleBase" id="RU000461"/>
    </source>
</evidence>
<sequence>MTALSNSAANGHPLTDDEILLNCDGMLSGGLETTPLAVAGALVAIADNPDCWQQLRGRPELFDSAAEEILRWTSPAAHVMRTAVVDISLGEAQIRSGDRIVVWLPSANRDEAVFPDHGFVIGRNPNPHLSFGGGPHSCVGAVLARLELRCLLRVLARLVFSIDVTGREVRRHSNFLHGHEIAGSNHADRDSSMTSKPVTFVLVLADERRRRRRHSPRRPRVRRHSPSSAAAERDPRRPPWTWRGAAMASRAIPYSTTLTSERPAERGHASAFPMCEGGHQHPVPATLCIKAQTSVAVSRLKTPTRKPTSTANCRSGKLGSLLGSEFVLDEFAVDGHA</sequence>
<dbReference type="SUPFAM" id="SSF48264">
    <property type="entry name" value="Cytochrome P450"/>
    <property type="match status" value="1"/>
</dbReference>
<keyword evidence="2 7" id="KW-0349">Heme</keyword>
<feature type="compositionally biased region" description="Basic residues" evidence="8">
    <location>
        <begin position="209"/>
        <end position="225"/>
    </location>
</feature>
<reference evidence="9 10" key="1">
    <citation type="submission" date="2018-09" db="EMBL/GenBank/DDBJ databases">
        <authorList>
            <person name="Tagini F."/>
        </authorList>
    </citation>
    <scope>NUCLEOTIDE SEQUENCE [LARGE SCALE GENOMIC DNA]</scope>
    <source>
        <strain evidence="9 10">MK13</strain>
    </source>
</reference>
<keyword evidence="4 7" id="KW-0560">Oxidoreductase</keyword>
<evidence type="ECO:0000256" key="6">
    <source>
        <dbReference type="ARBA" id="ARBA00023033"/>
    </source>
</evidence>
<gene>
    <name evidence="9" type="primary">linC_2</name>
    <name evidence="9" type="ORF">LAUMK13_05503</name>
</gene>
<dbReference type="InterPro" id="IPR017972">
    <property type="entry name" value="Cyt_P450_CS"/>
</dbReference>
<evidence type="ECO:0000313" key="10">
    <source>
        <dbReference type="Proteomes" id="UP000267289"/>
    </source>
</evidence>
<evidence type="ECO:0000256" key="8">
    <source>
        <dbReference type="SAM" id="MobiDB-lite"/>
    </source>
</evidence>
<evidence type="ECO:0000256" key="1">
    <source>
        <dbReference type="ARBA" id="ARBA00010617"/>
    </source>
</evidence>